<organism evidence="1 2">
    <name type="scientific">Paralvinella palmiformis</name>
    <dbReference type="NCBI Taxonomy" id="53620"/>
    <lineage>
        <taxon>Eukaryota</taxon>
        <taxon>Metazoa</taxon>
        <taxon>Spiralia</taxon>
        <taxon>Lophotrochozoa</taxon>
        <taxon>Annelida</taxon>
        <taxon>Polychaeta</taxon>
        <taxon>Sedentaria</taxon>
        <taxon>Canalipalpata</taxon>
        <taxon>Terebellida</taxon>
        <taxon>Terebelliformia</taxon>
        <taxon>Alvinellidae</taxon>
        <taxon>Paralvinella</taxon>
    </lineage>
</organism>
<name>A0AAD9K343_9ANNE</name>
<gene>
    <name evidence="1" type="ORF">LSH36_84g07007</name>
</gene>
<evidence type="ECO:0000313" key="2">
    <source>
        <dbReference type="Proteomes" id="UP001208570"/>
    </source>
</evidence>
<reference evidence="1" key="1">
    <citation type="journal article" date="2023" name="Mol. Biol. Evol.">
        <title>Third-Generation Sequencing Reveals the Adaptive Role of the Epigenome in Three Deep-Sea Polychaetes.</title>
        <authorList>
            <person name="Perez M."/>
            <person name="Aroh O."/>
            <person name="Sun Y."/>
            <person name="Lan Y."/>
            <person name="Juniper S.K."/>
            <person name="Young C.R."/>
            <person name="Angers B."/>
            <person name="Qian P.Y."/>
        </authorList>
    </citation>
    <scope>NUCLEOTIDE SEQUENCE</scope>
    <source>
        <strain evidence="1">P08H-3</strain>
    </source>
</reference>
<protein>
    <submittedName>
        <fullName evidence="1">Uncharacterized protein</fullName>
    </submittedName>
</protein>
<comment type="caution">
    <text evidence="1">The sequence shown here is derived from an EMBL/GenBank/DDBJ whole genome shotgun (WGS) entry which is preliminary data.</text>
</comment>
<dbReference type="AlphaFoldDB" id="A0AAD9K343"/>
<dbReference type="Proteomes" id="UP001208570">
    <property type="component" value="Unassembled WGS sequence"/>
</dbReference>
<sequence length="100" mass="10813">MSGRPARAQPSSVTGALQDRIRVGPLVCAPAYHVVSRLVPLGLSALKLKLCRAATGDSELKRFGDSVHQVLRFLGHGRNWTTFFIRDTASSLLSIEGPPM</sequence>
<evidence type="ECO:0000313" key="1">
    <source>
        <dbReference type="EMBL" id="KAK2163183.1"/>
    </source>
</evidence>
<dbReference type="EMBL" id="JAODUP010000084">
    <property type="protein sequence ID" value="KAK2163183.1"/>
    <property type="molecule type" value="Genomic_DNA"/>
</dbReference>
<proteinExistence type="predicted"/>
<keyword evidence="2" id="KW-1185">Reference proteome</keyword>
<accession>A0AAD9K343</accession>